<proteinExistence type="predicted"/>
<dbReference type="EMBL" id="MU004408">
    <property type="protein sequence ID" value="KAF2652186.1"/>
    <property type="molecule type" value="Genomic_DNA"/>
</dbReference>
<reference evidence="2" key="1">
    <citation type="journal article" date="2020" name="Stud. Mycol.">
        <title>101 Dothideomycetes genomes: a test case for predicting lifestyles and emergence of pathogens.</title>
        <authorList>
            <person name="Haridas S."/>
            <person name="Albert R."/>
            <person name="Binder M."/>
            <person name="Bloem J."/>
            <person name="Labutti K."/>
            <person name="Salamov A."/>
            <person name="Andreopoulos B."/>
            <person name="Baker S."/>
            <person name="Barry K."/>
            <person name="Bills G."/>
            <person name="Bluhm B."/>
            <person name="Cannon C."/>
            <person name="Castanera R."/>
            <person name="Culley D."/>
            <person name="Daum C."/>
            <person name="Ezra D."/>
            <person name="Gonzalez J."/>
            <person name="Henrissat B."/>
            <person name="Kuo A."/>
            <person name="Liang C."/>
            <person name="Lipzen A."/>
            <person name="Lutzoni F."/>
            <person name="Magnuson J."/>
            <person name="Mondo S."/>
            <person name="Nolan M."/>
            <person name="Ohm R."/>
            <person name="Pangilinan J."/>
            <person name="Park H.-J."/>
            <person name="Ramirez L."/>
            <person name="Alfaro M."/>
            <person name="Sun H."/>
            <person name="Tritt A."/>
            <person name="Yoshinaga Y."/>
            <person name="Zwiers L.-H."/>
            <person name="Turgeon B."/>
            <person name="Goodwin S."/>
            <person name="Spatafora J."/>
            <person name="Crous P."/>
            <person name="Grigoriev I."/>
        </authorList>
    </citation>
    <scope>NUCLEOTIDE SEQUENCE</scope>
    <source>
        <strain evidence="2">CBS 122681</strain>
    </source>
</reference>
<keyword evidence="3" id="KW-1185">Reference proteome</keyword>
<sequence length="160" mass="17156">MAGGSRWGESRVERRRSLGGSALRANAVTLGNGQRQTGAKRASTAIERCAAGTFEPQMPDQEQEARRCSLAERRLVFRVVRVRAGDGMSRGRAAGCTQDAAAGPTEPGDYQAQTRWDGKHGGKGATGNGGREPERWAGNLAWVRCAYTVFQAFQGSLADE</sequence>
<dbReference type="AlphaFoldDB" id="A0A6A6SWV4"/>
<dbReference type="Proteomes" id="UP000799324">
    <property type="component" value="Unassembled WGS sequence"/>
</dbReference>
<feature type="region of interest" description="Disordered" evidence="1">
    <location>
        <begin position="89"/>
        <end position="133"/>
    </location>
</feature>
<evidence type="ECO:0000256" key="1">
    <source>
        <dbReference type="SAM" id="MobiDB-lite"/>
    </source>
</evidence>
<evidence type="ECO:0000313" key="3">
    <source>
        <dbReference type="Proteomes" id="UP000799324"/>
    </source>
</evidence>
<gene>
    <name evidence="2" type="ORF">K491DRAFT_65857</name>
</gene>
<accession>A0A6A6SWV4</accession>
<evidence type="ECO:0000313" key="2">
    <source>
        <dbReference type="EMBL" id="KAF2652186.1"/>
    </source>
</evidence>
<organism evidence="2 3">
    <name type="scientific">Lophiostoma macrostomum CBS 122681</name>
    <dbReference type="NCBI Taxonomy" id="1314788"/>
    <lineage>
        <taxon>Eukaryota</taxon>
        <taxon>Fungi</taxon>
        <taxon>Dikarya</taxon>
        <taxon>Ascomycota</taxon>
        <taxon>Pezizomycotina</taxon>
        <taxon>Dothideomycetes</taxon>
        <taxon>Pleosporomycetidae</taxon>
        <taxon>Pleosporales</taxon>
        <taxon>Lophiostomataceae</taxon>
        <taxon>Lophiostoma</taxon>
    </lineage>
</organism>
<name>A0A6A6SWV4_9PLEO</name>
<protein>
    <submittedName>
        <fullName evidence="2">Uncharacterized protein</fullName>
    </submittedName>
</protein>